<name>A0A517ZI58_9PLAN</name>
<evidence type="ECO:0000313" key="2">
    <source>
        <dbReference type="Proteomes" id="UP000319383"/>
    </source>
</evidence>
<organism evidence="1 2">
    <name type="scientific">Symmachiella dynata</name>
    <dbReference type="NCBI Taxonomy" id="2527995"/>
    <lineage>
        <taxon>Bacteria</taxon>
        <taxon>Pseudomonadati</taxon>
        <taxon>Planctomycetota</taxon>
        <taxon>Planctomycetia</taxon>
        <taxon>Planctomycetales</taxon>
        <taxon>Planctomycetaceae</taxon>
        <taxon>Symmachiella</taxon>
    </lineage>
</organism>
<sequence length="71" mass="8149">MNFFPLSLWERAGVRVFALPLTIIPTFQWGNLSSYRERCVTTHPTPTGQLLGKLVGKERQKHETGVSCFWI</sequence>
<dbReference type="AlphaFoldDB" id="A0A517ZI58"/>
<protein>
    <submittedName>
        <fullName evidence="1">Uncharacterized protein</fullName>
    </submittedName>
</protein>
<keyword evidence="2" id="KW-1185">Reference proteome</keyword>
<evidence type="ECO:0000313" key="1">
    <source>
        <dbReference type="EMBL" id="QDU42158.1"/>
    </source>
</evidence>
<gene>
    <name evidence="1" type="ORF">Mal52_06130</name>
</gene>
<reference evidence="1 2" key="1">
    <citation type="submission" date="2019-02" db="EMBL/GenBank/DDBJ databases">
        <title>Deep-cultivation of Planctomycetes and their phenomic and genomic characterization uncovers novel biology.</title>
        <authorList>
            <person name="Wiegand S."/>
            <person name="Jogler M."/>
            <person name="Boedeker C."/>
            <person name="Pinto D."/>
            <person name="Vollmers J."/>
            <person name="Rivas-Marin E."/>
            <person name="Kohn T."/>
            <person name="Peeters S.H."/>
            <person name="Heuer A."/>
            <person name="Rast P."/>
            <person name="Oberbeckmann S."/>
            <person name="Bunk B."/>
            <person name="Jeske O."/>
            <person name="Meyerdierks A."/>
            <person name="Storesund J.E."/>
            <person name="Kallscheuer N."/>
            <person name="Luecker S."/>
            <person name="Lage O.M."/>
            <person name="Pohl T."/>
            <person name="Merkel B.J."/>
            <person name="Hornburger P."/>
            <person name="Mueller R.-W."/>
            <person name="Bruemmer F."/>
            <person name="Labrenz M."/>
            <person name="Spormann A.M."/>
            <person name="Op den Camp H."/>
            <person name="Overmann J."/>
            <person name="Amann R."/>
            <person name="Jetten M.S.M."/>
            <person name="Mascher T."/>
            <person name="Medema M.H."/>
            <person name="Devos D.P."/>
            <person name="Kaster A.-K."/>
            <person name="Ovreas L."/>
            <person name="Rohde M."/>
            <person name="Galperin M.Y."/>
            <person name="Jogler C."/>
        </authorList>
    </citation>
    <scope>NUCLEOTIDE SEQUENCE [LARGE SCALE GENOMIC DNA]</scope>
    <source>
        <strain evidence="1 2">Mal52</strain>
    </source>
</reference>
<dbReference type="KEGG" id="sdyn:Mal52_06130"/>
<dbReference type="Proteomes" id="UP000319383">
    <property type="component" value="Chromosome"/>
</dbReference>
<accession>A0A517ZI58</accession>
<proteinExistence type="predicted"/>
<dbReference type="EMBL" id="CP036276">
    <property type="protein sequence ID" value="QDU42158.1"/>
    <property type="molecule type" value="Genomic_DNA"/>
</dbReference>